<organism evidence="1 2">
    <name type="scientific">Puccinia sorghi</name>
    <dbReference type="NCBI Taxonomy" id="27349"/>
    <lineage>
        <taxon>Eukaryota</taxon>
        <taxon>Fungi</taxon>
        <taxon>Dikarya</taxon>
        <taxon>Basidiomycota</taxon>
        <taxon>Pucciniomycotina</taxon>
        <taxon>Pucciniomycetes</taxon>
        <taxon>Pucciniales</taxon>
        <taxon>Pucciniaceae</taxon>
        <taxon>Puccinia</taxon>
    </lineage>
</organism>
<dbReference type="VEuPathDB" id="FungiDB:VP01_9201g1"/>
<evidence type="ECO:0000313" key="2">
    <source>
        <dbReference type="Proteomes" id="UP000037035"/>
    </source>
</evidence>
<dbReference type="AlphaFoldDB" id="A0A0L6U7B5"/>
<comment type="caution">
    <text evidence="1">The sequence shown here is derived from an EMBL/GenBank/DDBJ whole genome shotgun (WGS) entry which is preliminary data.</text>
</comment>
<dbReference type="EMBL" id="LAVV01014829">
    <property type="protein sequence ID" value="KNZ44393.1"/>
    <property type="molecule type" value="Genomic_DNA"/>
</dbReference>
<reference evidence="1 2" key="1">
    <citation type="submission" date="2015-08" db="EMBL/GenBank/DDBJ databases">
        <title>Next Generation Sequencing and Analysis of the Genome of Puccinia sorghi L Schw, the Causal Agent of Maize Common Rust.</title>
        <authorList>
            <person name="Rochi L."/>
            <person name="Burguener G."/>
            <person name="Darino M."/>
            <person name="Turjanski A."/>
            <person name="Kreff E."/>
            <person name="Dieguez M.J."/>
            <person name="Sacco F."/>
        </authorList>
    </citation>
    <scope>NUCLEOTIDE SEQUENCE [LARGE SCALE GENOMIC DNA]</scope>
    <source>
        <strain evidence="1 2">RO10H11247</strain>
    </source>
</reference>
<gene>
    <name evidence="1" type="ORF">VP01_9201g1</name>
</gene>
<dbReference type="OrthoDB" id="2507789at2759"/>
<dbReference type="Proteomes" id="UP000037035">
    <property type="component" value="Unassembled WGS sequence"/>
</dbReference>
<protein>
    <submittedName>
        <fullName evidence="1">Uncharacterized protein</fullName>
    </submittedName>
</protein>
<sequence length="46" mass="5532">MTNHQGIHTNNYPKAWHCLLKKQYMSGRERQRMDQLVKILADHVKL</sequence>
<accession>A0A0L6U7B5</accession>
<proteinExistence type="predicted"/>
<name>A0A0L6U7B5_9BASI</name>
<evidence type="ECO:0000313" key="1">
    <source>
        <dbReference type="EMBL" id="KNZ44393.1"/>
    </source>
</evidence>
<keyword evidence="2" id="KW-1185">Reference proteome</keyword>